<gene>
    <name evidence="1" type="ORF">CYCCA115_LOCUS2305</name>
</gene>
<name>A0AAD2FH55_9STRA</name>
<dbReference type="SUPFAM" id="SSF48452">
    <property type="entry name" value="TPR-like"/>
    <property type="match status" value="1"/>
</dbReference>
<sequence length="89" mass="9845">MTVDIYNAIGYFLGNKGRVEGCMKAYQKSLEVTKTHGSQHLYVAPKYNDTVQSLEEQGTNSDAIKVHREALEIRLGEIGNCNPKVAQSS</sequence>
<organism evidence="1 2">
    <name type="scientific">Cylindrotheca closterium</name>
    <dbReference type="NCBI Taxonomy" id="2856"/>
    <lineage>
        <taxon>Eukaryota</taxon>
        <taxon>Sar</taxon>
        <taxon>Stramenopiles</taxon>
        <taxon>Ochrophyta</taxon>
        <taxon>Bacillariophyta</taxon>
        <taxon>Bacillariophyceae</taxon>
        <taxon>Bacillariophycidae</taxon>
        <taxon>Bacillariales</taxon>
        <taxon>Bacillariaceae</taxon>
        <taxon>Cylindrotheca</taxon>
    </lineage>
</organism>
<reference evidence="1" key="1">
    <citation type="submission" date="2023-08" db="EMBL/GenBank/DDBJ databases">
        <authorList>
            <person name="Audoor S."/>
            <person name="Bilcke G."/>
        </authorList>
    </citation>
    <scope>NUCLEOTIDE SEQUENCE</scope>
</reference>
<dbReference type="EMBL" id="CAKOGP040000136">
    <property type="protein sequence ID" value="CAJ1931253.1"/>
    <property type="molecule type" value="Genomic_DNA"/>
</dbReference>
<accession>A0AAD2FH55</accession>
<evidence type="ECO:0000313" key="2">
    <source>
        <dbReference type="Proteomes" id="UP001295423"/>
    </source>
</evidence>
<dbReference type="Proteomes" id="UP001295423">
    <property type="component" value="Unassembled WGS sequence"/>
</dbReference>
<evidence type="ECO:0000313" key="1">
    <source>
        <dbReference type="EMBL" id="CAJ1931253.1"/>
    </source>
</evidence>
<dbReference type="Gene3D" id="1.25.40.10">
    <property type="entry name" value="Tetratricopeptide repeat domain"/>
    <property type="match status" value="1"/>
</dbReference>
<keyword evidence="2" id="KW-1185">Reference proteome</keyword>
<proteinExistence type="predicted"/>
<evidence type="ECO:0008006" key="3">
    <source>
        <dbReference type="Google" id="ProtNLM"/>
    </source>
</evidence>
<comment type="caution">
    <text evidence="1">The sequence shown here is derived from an EMBL/GenBank/DDBJ whole genome shotgun (WGS) entry which is preliminary data.</text>
</comment>
<dbReference type="InterPro" id="IPR011990">
    <property type="entry name" value="TPR-like_helical_dom_sf"/>
</dbReference>
<protein>
    <recommendedName>
        <fullName evidence="3">Kinesin light chain</fullName>
    </recommendedName>
</protein>
<dbReference type="AlphaFoldDB" id="A0AAD2FH55"/>